<proteinExistence type="predicted"/>
<dbReference type="AlphaFoldDB" id="A0A518RHN0"/>
<comment type="cofactor">
    <cofactor evidence="1">
        <name>FAD</name>
        <dbReference type="ChEBI" id="CHEBI:57692"/>
    </cofactor>
</comment>
<protein>
    <recommendedName>
        <fullName evidence="7">Pyridine nucleotide-disulfide oxidoreductase</fullName>
    </recommendedName>
</protein>
<dbReference type="EMBL" id="CP042239">
    <property type="protein sequence ID" value="QDX26968.1"/>
    <property type="molecule type" value="Genomic_DNA"/>
</dbReference>
<accession>A0A518RHN0</accession>
<dbReference type="InterPro" id="IPR036188">
    <property type="entry name" value="FAD/NAD-bd_sf"/>
</dbReference>
<keyword evidence="3" id="KW-0274">FAD</keyword>
<evidence type="ECO:0000313" key="5">
    <source>
        <dbReference type="EMBL" id="QDX26968.1"/>
    </source>
</evidence>
<evidence type="ECO:0000256" key="3">
    <source>
        <dbReference type="ARBA" id="ARBA00022827"/>
    </source>
</evidence>
<dbReference type="KEGG" id="ssua:FPZ54_13790"/>
<dbReference type="SUPFAM" id="SSF51905">
    <property type="entry name" value="FAD/NAD(P)-binding domain"/>
    <property type="match status" value="2"/>
</dbReference>
<dbReference type="RefSeq" id="WP_145848097.1">
    <property type="nucleotide sequence ID" value="NZ_CP042239.1"/>
</dbReference>
<keyword evidence="2" id="KW-0285">Flavoprotein</keyword>
<evidence type="ECO:0000256" key="1">
    <source>
        <dbReference type="ARBA" id="ARBA00001974"/>
    </source>
</evidence>
<evidence type="ECO:0000313" key="6">
    <source>
        <dbReference type="Proteomes" id="UP000318055"/>
    </source>
</evidence>
<organism evidence="5 6">
    <name type="scientific">Sphingomonas suaedae</name>
    <dbReference type="NCBI Taxonomy" id="2599297"/>
    <lineage>
        <taxon>Bacteria</taxon>
        <taxon>Pseudomonadati</taxon>
        <taxon>Pseudomonadota</taxon>
        <taxon>Alphaproteobacteria</taxon>
        <taxon>Sphingomonadales</taxon>
        <taxon>Sphingomonadaceae</taxon>
        <taxon>Sphingomonas</taxon>
    </lineage>
</organism>
<dbReference type="OrthoDB" id="9781621at2"/>
<name>A0A518RHN0_9SPHN</name>
<evidence type="ECO:0000256" key="4">
    <source>
        <dbReference type="ARBA" id="ARBA00023002"/>
    </source>
</evidence>
<reference evidence="5 6" key="1">
    <citation type="submission" date="2019-07" db="EMBL/GenBank/DDBJ databases">
        <title>Sphingomonas alkalisoli sp. nov., isolated from rhizosphere soil of Suaedae salsa.</title>
        <authorList>
            <person name="Zhang H."/>
            <person name="Xu L."/>
            <person name="Zhang J.-X."/>
            <person name="Sun J.-Q."/>
        </authorList>
    </citation>
    <scope>NUCLEOTIDE SEQUENCE [LARGE SCALE GENOMIC DNA]</scope>
    <source>
        <strain evidence="5 6">XS-10</strain>
    </source>
</reference>
<dbReference type="PANTHER" id="PTHR42913">
    <property type="entry name" value="APOPTOSIS-INDUCING FACTOR 1"/>
    <property type="match status" value="1"/>
</dbReference>
<evidence type="ECO:0008006" key="7">
    <source>
        <dbReference type="Google" id="ProtNLM"/>
    </source>
</evidence>
<sequence>MADKRLILLGAGHAHLLLTERLETLREAGIDPVLIAPRWFDYSGLATGVLSGALPSDANRIDVASLARRRGLAFVEGMATAIDRTDRVVTLASGSRHRFDLLSLNIGSVVGAAVTGGDVCPVKPLSGLTALRARIESGREFPRVLIVGAGPSGIEVAAALLGLAERIGAVPRVTLVARSADDMRAWQTLLVRLSRRGLRLHCLGTALPGHDVMIAATGLRAPTLIDAAKLATHAGRGAAVAATLQSTIDPAIFAAGDCADFQPRAIQRQGVFGVRQAPVLIDNLAAVAVGLPLRPFRPQRRWLAIMDLGDGTGYATWGPLAWQGRAMLRLKRHLDRSFVRRFQ</sequence>
<dbReference type="GO" id="GO:0003955">
    <property type="term" value="F:NAD(P)H dehydrogenase (quinone) activity"/>
    <property type="evidence" value="ECO:0007669"/>
    <property type="project" value="TreeGrafter"/>
</dbReference>
<dbReference type="InterPro" id="IPR051169">
    <property type="entry name" value="NADH-Q_oxidoreductase"/>
</dbReference>
<evidence type="ECO:0000256" key="2">
    <source>
        <dbReference type="ARBA" id="ARBA00022630"/>
    </source>
</evidence>
<gene>
    <name evidence="5" type="ORF">FPZ54_13790</name>
</gene>
<dbReference type="PANTHER" id="PTHR42913:SF9">
    <property type="entry name" value="SLR1591 PROTEIN"/>
    <property type="match status" value="1"/>
</dbReference>
<keyword evidence="6" id="KW-1185">Reference proteome</keyword>
<keyword evidence="4" id="KW-0560">Oxidoreductase</keyword>
<dbReference type="Gene3D" id="3.50.50.100">
    <property type="match status" value="2"/>
</dbReference>
<dbReference type="GO" id="GO:0019646">
    <property type="term" value="P:aerobic electron transport chain"/>
    <property type="evidence" value="ECO:0007669"/>
    <property type="project" value="TreeGrafter"/>
</dbReference>
<dbReference type="Proteomes" id="UP000318055">
    <property type="component" value="Chromosome"/>
</dbReference>
<dbReference type="PRINTS" id="PR00368">
    <property type="entry name" value="FADPNR"/>
</dbReference>